<reference evidence="7 8" key="1">
    <citation type="journal article" date="2007" name="Proc. Natl. Acad. Sci. U.S.A.">
        <title>Independent sorting-out of thousands of duplicated gene pairs in two yeast species descended from a whole-genome duplication.</title>
        <authorList>
            <person name="Scannell D.R."/>
            <person name="Frank A.C."/>
            <person name="Conant G.C."/>
            <person name="Byrne K.P."/>
            <person name="Woolfit M."/>
            <person name="Wolfe K.H."/>
        </authorList>
    </citation>
    <scope>NUCLEOTIDE SEQUENCE [LARGE SCALE GENOMIC DNA]</scope>
    <source>
        <strain evidence="8">ATCC 22028 / DSM 70294 / BCRC 21397 / CBS 2163 / NBRC 10782 / NRRL Y-8283 / UCD 57-17</strain>
    </source>
</reference>
<keyword evidence="4" id="KW-0539">Nucleus</keyword>
<evidence type="ECO:0000256" key="5">
    <source>
        <dbReference type="SAM" id="MobiDB-lite"/>
    </source>
</evidence>
<gene>
    <name evidence="7" type="ORF">Kpol_473p19</name>
</gene>
<dbReference type="InterPro" id="IPR046347">
    <property type="entry name" value="bZIP_sf"/>
</dbReference>
<sequence length="283" mass="30984">MIPVIRMSEDDIMMRNYYMPNNITNACVSANSRLGRNEATAHENLNMKMYGNIQYVGQMTSSQQHQQQQQQPRVVDPMTVGVPILPKIQHLTQSNGTSNSNNTNTTANNPNNNSNGSANGLKFATEVYLPELRNVAITTTSNDNIKGSSISSSANSGTTANTPVSTTPVGSTSVSTSGAGTGVMATSSVVTSTPSPISVIDRPTVNRGIQKSKNASKRAIQNRNAQKAFRERKKLYIQELERKAYGYDRLVMENTTLKNELHQTKRILQIVQNNNVQTTTFGR</sequence>
<dbReference type="Pfam" id="PF00170">
    <property type="entry name" value="bZIP_1"/>
    <property type="match status" value="1"/>
</dbReference>
<keyword evidence="3" id="KW-0804">Transcription</keyword>
<dbReference type="eggNOG" id="ENOG502SC5V">
    <property type="taxonomic scope" value="Eukaryota"/>
</dbReference>
<keyword evidence="8" id="KW-1185">Reference proteome</keyword>
<keyword evidence="2" id="KW-0805">Transcription regulation</keyword>
<dbReference type="RefSeq" id="XP_001643518.1">
    <property type="nucleotide sequence ID" value="XM_001643468.1"/>
</dbReference>
<dbReference type="GO" id="GO:0090575">
    <property type="term" value="C:RNA polymerase II transcription regulator complex"/>
    <property type="evidence" value="ECO:0007669"/>
    <property type="project" value="TreeGrafter"/>
</dbReference>
<dbReference type="PANTHER" id="PTHR40621">
    <property type="entry name" value="TRANSCRIPTION FACTOR KAPC-RELATED"/>
    <property type="match status" value="1"/>
</dbReference>
<organism evidence="8">
    <name type="scientific">Vanderwaltozyma polyspora (strain ATCC 22028 / DSM 70294 / BCRC 21397 / CBS 2163 / NBRC 10782 / NRRL Y-8283 / UCD 57-17)</name>
    <name type="common">Kluyveromyces polysporus</name>
    <dbReference type="NCBI Taxonomy" id="436907"/>
    <lineage>
        <taxon>Eukaryota</taxon>
        <taxon>Fungi</taxon>
        <taxon>Dikarya</taxon>
        <taxon>Ascomycota</taxon>
        <taxon>Saccharomycotina</taxon>
        <taxon>Saccharomycetes</taxon>
        <taxon>Saccharomycetales</taxon>
        <taxon>Saccharomycetaceae</taxon>
        <taxon>Vanderwaltozyma</taxon>
    </lineage>
</organism>
<evidence type="ECO:0000313" key="7">
    <source>
        <dbReference type="EMBL" id="EDO15660.1"/>
    </source>
</evidence>
<feature type="region of interest" description="Disordered" evidence="5">
    <location>
        <begin position="91"/>
        <end position="119"/>
    </location>
</feature>
<evidence type="ECO:0000256" key="3">
    <source>
        <dbReference type="ARBA" id="ARBA00023163"/>
    </source>
</evidence>
<dbReference type="Gene3D" id="1.20.5.170">
    <property type="match status" value="1"/>
</dbReference>
<dbReference type="GO" id="GO:0001228">
    <property type="term" value="F:DNA-binding transcription activator activity, RNA polymerase II-specific"/>
    <property type="evidence" value="ECO:0007669"/>
    <property type="project" value="TreeGrafter"/>
</dbReference>
<dbReference type="SUPFAM" id="SSF57959">
    <property type="entry name" value="Leucine zipper domain"/>
    <property type="match status" value="1"/>
</dbReference>
<dbReference type="AlphaFoldDB" id="A7TQ11"/>
<dbReference type="KEGG" id="vpo:Kpol_473p19"/>
<proteinExistence type="predicted"/>
<dbReference type="GeneID" id="5543751"/>
<dbReference type="InterPro" id="IPR004827">
    <property type="entry name" value="bZIP"/>
</dbReference>
<evidence type="ECO:0000313" key="8">
    <source>
        <dbReference type="Proteomes" id="UP000000267"/>
    </source>
</evidence>
<evidence type="ECO:0000259" key="6">
    <source>
        <dbReference type="PROSITE" id="PS00036"/>
    </source>
</evidence>
<dbReference type="EMBL" id="DS480450">
    <property type="protein sequence ID" value="EDO15660.1"/>
    <property type="molecule type" value="Genomic_DNA"/>
</dbReference>
<feature type="compositionally biased region" description="Low complexity" evidence="5">
    <location>
        <begin position="94"/>
        <end position="119"/>
    </location>
</feature>
<dbReference type="CDD" id="cd14688">
    <property type="entry name" value="bZIP_YAP"/>
    <property type="match status" value="1"/>
</dbReference>
<name>A7TQ11_VANPO</name>
<comment type="subcellular location">
    <subcellularLocation>
        <location evidence="1">Nucleus</location>
    </subcellularLocation>
</comment>
<feature type="region of interest" description="Disordered" evidence="5">
    <location>
        <begin position="142"/>
        <end position="180"/>
    </location>
</feature>
<dbReference type="InterPro" id="IPR050936">
    <property type="entry name" value="AP-1-like"/>
</dbReference>
<feature type="domain" description="BZIP" evidence="6">
    <location>
        <begin position="217"/>
        <end position="232"/>
    </location>
</feature>
<dbReference type="OrthoDB" id="2593073at2759"/>
<dbReference type="SMART" id="SM00338">
    <property type="entry name" value="BRLZ"/>
    <property type="match status" value="1"/>
</dbReference>
<evidence type="ECO:0000256" key="4">
    <source>
        <dbReference type="ARBA" id="ARBA00023242"/>
    </source>
</evidence>
<evidence type="ECO:0000256" key="2">
    <source>
        <dbReference type="ARBA" id="ARBA00023015"/>
    </source>
</evidence>
<dbReference type="Proteomes" id="UP000000267">
    <property type="component" value="Unassembled WGS sequence"/>
</dbReference>
<dbReference type="InParanoid" id="A7TQ11"/>
<dbReference type="GO" id="GO:0000976">
    <property type="term" value="F:transcription cis-regulatory region binding"/>
    <property type="evidence" value="ECO:0007669"/>
    <property type="project" value="InterPro"/>
</dbReference>
<dbReference type="HOGENOM" id="CLU_984179_0_0_1"/>
<dbReference type="PROSITE" id="PS00036">
    <property type="entry name" value="BZIP_BASIC"/>
    <property type="match status" value="1"/>
</dbReference>
<evidence type="ECO:0000256" key="1">
    <source>
        <dbReference type="ARBA" id="ARBA00004123"/>
    </source>
</evidence>
<accession>A7TQ11</accession>
<dbReference type="PANTHER" id="PTHR40621:SF6">
    <property type="entry name" value="AP-1-LIKE TRANSCRIPTION FACTOR YAP1-RELATED"/>
    <property type="match status" value="1"/>
</dbReference>
<protein>
    <recommendedName>
        <fullName evidence="6">BZIP domain-containing protein</fullName>
    </recommendedName>
</protein>